<dbReference type="HOGENOM" id="CLU_1870747_0_0_2"/>
<dbReference type="Gene3D" id="1.10.3730.20">
    <property type="match status" value="1"/>
</dbReference>
<name>A6UQN2_METVS</name>
<reference evidence="3" key="1">
    <citation type="submission" date="2007-06" db="EMBL/GenBank/DDBJ databases">
        <title>Complete sequence of Methanococcus vannielii SB.</title>
        <authorList>
            <consortium name="US DOE Joint Genome Institute"/>
            <person name="Copeland A."/>
            <person name="Lucas S."/>
            <person name="Lapidus A."/>
            <person name="Barry K."/>
            <person name="Glavina del Rio T."/>
            <person name="Dalin E."/>
            <person name="Tice H."/>
            <person name="Pitluck S."/>
            <person name="Chain P."/>
            <person name="Malfatti S."/>
            <person name="Shin M."/>
            <person name="Vergez L."/>
            <person name="Schmutz J."/>
            <person name="Larimer F."/>
            <person name="Land M."/>
            <person name="Hauser L."/>
            <person name="Kyrpides N."/>
            <person name="Anderson I."/>
            <person name="Sieprawska-Lupa M."/>
            <person name="Whitman W.B."/>
            <person name="Richardson P."/>
        </authorList>
    </citation>
    <scope>NUCLEOTIDE SEQUENCE [LARGE SCALE GENOMIC DNA]</scope>
    <source>
        <strain evidence="3">SB</strain>
    </source>
</reference>
<keyword evidence="1" id="KW-1133">Transmembrane helix</keyword>
<proteinExistence type="predicted"/>
<feature type="transmembrane region" description="Helical" evidence="1">
    <location>
        <begin position="50"/>
        <end position="72"/>
    </location>
</feature>
<dbReference type="InterPro" id="IPR037185">
    <property type="entry name" value="EmrE-like"/>
</dbReference>
<organism evidence="3 4">
    <name type="scientific">Methanococcus vannielii (strain ATCC 35089 / DSM 1224 / JCM 13029 / OCM 148 / SB)</name>
    <dbReference type="NCBI Taxonomy" id="406327"/>
    <lineage>
        <taxon>Archaea</taxon>
        <taxon>Methanobacteriati</taxon>
        <taxon>Methanobacteriota</taxon>
        <taxon>Methanomada group</taxon>
        <taxon>Methanococci</taxon>
        <taxon>Methanococcales</taxon>
        <taxon>Methanococcaceae</taxon>
        <taxon>Methanococcus</taxon>
    </lineage>
</organism>
<feature type="transmembrane region" description="Helical" evidence="1">
    <location>
        <begin position="108"/>
        <end position="124"/>
    </location>
</feature>
<protein>
    <recommendedName>
        <fullName evidence="2">EamA domain-containing protein</fullName>
    </recommendedName>
</protein>
<keyword evidence="1" id="KW-0812">Transmembrane</keyword>
<dbReference type="Proteomes" id="UP000001107">
    <property type="component" value="Chromosome"/>
</dbReference>
<evidence type="ECO:0000313" key="4">
    <source>
        <dbReference type="Proteomes" id="UP000001107"/>
    </source>
</evidence>
<dbReference type="SUPFAM" id="SSF103481">
    <property type="entry name" value="Multidrug resistance efflux transporter EmrE"/>
    <property type="match status" value="1"/>
</dbReference>
<dbReference type="InterPro" id="IPR000620">
    <property type="entry name" value="EamA_dom"/>
</dbReference>
<keyword evidence="1" id="KW-0472">Membrane</keyword>
<feature type="transmembrane region" description="Helical" evidence="1">
    <location>
        <begin position="78"/>
        <end position="99"/>
    </location>
</feature>
<sequence length="125" mass="13511">MYGVGTFFAKIVSNEDPYLQWILVNIVGIILCFLIFGGKFNTLIEYPTKVLVYGILAAILVILGTFVLYYGLNRGKASVVVPISSIGPAITTILAVIFLKEHLSSQQIFGIAMILGGIILLSISS</sequence>
<keyword evidence="4" id="KW-1185">Reference proteome</keyword>
<dbReference type="AlphaFoldDB" id="A6UQN2"/>
<dbReference type="EMBL" id="CP000742">
    <property type="protein sequence ID" value="ABR54804.1"/>
    <property type="molecule type" value="Genomic_DNA"/>
</dbReference>
<dbReference type="GO" id="GO:0016020">
    <property type="term" value="C:membrane"/>
    <property type="evidence" value="ECO:0007669"/>
    <property type="project" value="InterPro"/>
</dbReference>
<evidence type="ECO:0000313" key="3">
    <source>
        <dbReference type="EMBL" id="ABR54804.1"/>
    </source>
</evidence>
<dbReference type="KEGG" id="mvn:Mevan_0899"/>
<feature type="domain" description="EamA" evidence="2">
    <location>
        <begin position="1"/>
        <end position="122"/>
    </location>
</feature>
<dbReference type="eggNOG" id="arCOG03426">
    <property type="taxonomic scope" value="Archaea"/>
</dbReference>
<evidence type="ECO:0000256" key="1">
    <source>
        <dbReference type="SAM" id="Phobius"/>
    </source>
</evidence>
<evidence type="ECO:0000259" key="2">
    <source>
        <dbReference type="Pfam" id="PF00892"/>
    </source>
</evidence>
<feature type="transmembrane region" description="Helical" evidence="1">
    <location>
        <begin position="18"/>
        <end position="38"/>
    </location>
</feature>
<dbReference type="Pfam" id="PF00892">
    <property type="entry name" value="EamA"/>
    <property type="match status" value="1"/>
</dbReference>
<dbReference type="STRING" id="406327.Mevan_0899"/>
<gene>
    <name evidence="3" type="ordered locus">Mevan_0899</name>
</gene>
<accession>A6UQN2</accession>